<evidence type="ECO:0000313" key="1">
    <source>
        <dbReference type="EMBL" id="MCM5678125.1"/>
    </source>
</evidence>
<reference evidence="1" key="1">
    <citation type="submission" date="2022-05" db="EMBL/GenBank/DDBJ databases">
        <title>Schlegelella sp. nov., isolated from mangrove soil.</title>
        <authorList>
            <person name="Liu Y."/>
            <person name="Ge X."/>
            <person name="Liu W."/>
        </authorList>
    </citation>
    <scope>NUCLEOTIDE SEQUENCE</scope>
    <source>
        <strain evidence="1">S2-27</strain>
    </source>
</reference>
<dbReference type="EMBL" id="JAMKFE010000001">
    <property type="protein sequence ID" value="MCM5678125.1"/>
    <property type="molecule type" value="Genomic_DNA"/>
</dbReference>
<dbReference type="RefSeq" id="WP_251776247.1">
    <property type="nucleotide sequence ID" value="NZ_JAMKFE010000001.1"/>
</dbReference>
<proteinExistence type="predicted"/>
<name>A0ABT0YHC0_9BURK</name>
<protein>
    <submittedName>
        <fullName evidence="1">Uncharacterized protein</fullName>
    </submittedName>
</protein>
<evidence type="ECO:0000313" key="2">
    <source>
        <dbReference type="Proteomes" id="UP001165541"/>
    </source>
</evidence>
<sequence>MAVADRIADHGVVSLPAEAGTVDSPVFDVNEAWLRSAQPVLQKAAMWRWFATRYEDPNLATPHDKDGGFLYTNGGPYHADRLLHDRFDRLVPAQVVSELVETVRGEVGNDWAPKPMDKAGG</sequence>
<organism evidence="1 2">
    <name type="scientific">Caldimonas mangrovi</name>
    <dbReference type="NCBI Taxonomy" id="2944811"/>
    <lineage>
        <taxon>Bacteria</taxon>
        <taxon>Pseudomonadati</taxon>
        <taxon>Pseudomonadota</taxon>
        <taxon>Betaproteobacteria</taxon>
        <taxon>Burkholderiales</taxon>
        <taxon>Sphaerotilaceae</taxon>
        <taxon>Caldimonas</taxon>
    </lineage>
</organism>
<comment type="caution">
    <text evidence="1">The sequence shown here is derived from an EMBL/GenBank/DDBJ whole genome shotgun (WGS) entry which is preliminary data.</text>
</comment>
<gene>
    <name evidence="1" type="ORF">M8A51_01090</name>
</gene>
<accession>A0ABT0YHC0</accession>
<keyword evidence="2" id="KW-1185">Reference proteome</keyword>
<dbReference type="Proteomes" id="UP001165541">
    <property type="component" value="Unassembled WGS sequence"/>
</dbReference>